<dbReference type="HOGENOM" id="CLU_1127078_0_0_2"/>
<dbReference type="EMBL" id="CP002921">
    <property type="protein sequence ID" value="AEM56682.1"/>
    <property type="molecule type" value="Genomic_DNA"/>
</dbReference>
<dbReference type="Proteomes" id="UP000005629">
    <property type="component" value="Chromosome I"/>
</dbReference>
<dbReference type="AlphaFoldDB" id="G0HX70"/>
<dbReference type="InterPro" id="IPR029068">
    <property type="entry name" value="Glyas_Bleomycin-R_OHBP_Dase"/>
</dbReference>
<dbReference type="PROSITE" id="PS51819">
    <property type="entry name" value="VOC"/>
    <property type="match status" value="2"/>
</dbReference>
<name>G0HX70_HALHT</name>
<dbReference type="eggNOG" id="arCOG03102">
    <property type="taxonomic scope" value="Archaea"/>
</dbReference>
<gene>
    <name evidence="2" type="primary">fofB</name>
    <name evidence="2" type="ordered locus">HAH_1064</name>
</gene>
<evidence type="ECO:0000313" key="2">
    <source>
        <dbReference type="EMBL" id="AEM56682.1"/>
    </source>
</evidence>
<proteinExistence type="predicted"/>
<accession>G0HX70</accession>
<evidence type="ECO:0000259" key="1">
    <source>
        <dbReference type="PROSITE" id="PS51819"/>
    </source>
</evidence>
<dbReference type="KEGG" id="hhi:HAH_1064"/>
<dbReference type="InterPro" id="IPR004360">
    <property type="entry name" value="Glyas_Fos-R_dOase_dom"/>
</dbReference>
<dbReference type="Pfam" id="PF00903">
    <property type="entry name" value="Glyoxalase"/>
    <property type="match status" value="1"/>
</dbReference>
<feature type="domain" description="VOC" evidence="1">
    <location>
        <begin position="27"/>
        <end position="135"/>
    </location>
</feature>
<evidence type="ECO:0000313" key="3">
    <source>
        <dbReference type="Proteomes" id="UP000005629"/>
    </source>
</evidence>
<dbReference type="STRING" id="634497.HAH_1064"/>
<dbReference type="SUPFAM" id="SSF54593">
    <property type="entry name" value="Glyoxalase/Bleomycin resistance protein/Dihydroxybiphenyl dioxygenase"/>
    <property type="match status" value="2"/>
</dbReference>
<sequence length="251" mass="27623">MLGLFRLRNVVHSGFVGGDRSADMLSSPAWLTLEVKYPDRATAFYEAFLELDVLSESPDEAVLAAGDTELRLRAPGTVPRGGLHTHYALTIPEREYDDWYGRLDERFDLVEHTFGDARSLYFYDPQGNCVELGERAVDGDGVTGLFELVLEVEDLSSAVAFYTSLGFDMVDDGRDEGRVRLSTGDLDLELWSPRLGIADARGGVHVDFGVVAEDPKSTAREVADDALSVTSVEDGVRIRDRDGHYLTLVSA</sequence>
<organism evidence="2 3">
    <name type="scientific">Haloarcula hispanica (strain ATCC 33960 / DSM 4426 / JCM 8911 / NBRC 102182 / NCIMB 2187 / VKM B-1755)</name>
    <dbReference type="NCBI Taxonomy" id="634497"/>
    <lineage>
        <taxon>Archaea</taxon>
        <taxon>Methanobacteriati</taxon>
        <taxon>Methanobacteriota</taxon>
        <taxon>Stenosarchaea group</taxon>
        <taxon>Halobacteria</taxon>
        <taxon>Halobacteriales</taxon>
        <taxon>Haloarculaceae</taxon>
        <taxon>Haloarcula</taxon>
    </lineage>
</organism>
<dbReference type="CDD" id="cd06587">
    <property type="entry name" value="VOC"/>
    <property type="match status" value="1"/>
</dbReference>
<feature type="domain" description="VOC" evidence="1">
    <location>
        <begin position="144"/>
        <end position="251"/>
    </location>
</feature>
<dbReference type="InterPro" id="IPR037523">
    <property type="entry name" value="VOC_core"/>
</dbReference>
<reference evidence="2 3" key="1">
    <citation type="journal article" date="2011" name="J. Bacteriol.">
        <title>Complete genome sequence of Haloarcula hispanica, a model haloarchaeon for studying genetics, metabolism, and virus-host interaction.</title>
        <authorList>
            <person name="Liu H."/>
            <person name="Wu Z."/>
            <person name="Li M."/>
            <person name="Zhang F."/>
            <person name="Zheng H."/>
            <person name="Han J."/>
            <person name="Liu J."/>
            <person name="Zhou J."/>
            <person name="Wang S."/>
            <person name="Xiang H."/>
        </authorList>
    </citation>
    <scope>NUCLEOTIDE SEQUENCE [LARGE SCALE GENOMIC DNA]</scope>
    <source>
        <strain evidence="3">ATCC 33960 / DSM 4426 / JCM 8911 / NBRC 102182 / NCIMB 2187 / VKM B-1755</strain>
    </source>
</reference>
<dbReference type="Gene3D" id="3.10.180.10">
    <property type="entry name" value="2,3-Dihydroxybiphenyl 1,2-Dioxygenase, domain 1"/>
    <property type="match status" value="2"/>
</dbReference>
<protein>
    <submittedName>
        <fullName evidence="2">Fosfomycin resistance protein FofB</fullName>
    </submittedName>
</protein>